<reference evidence="8 9" key="1">
    <citation type="journal article" date="2015" name="Nature">
        <title>rRNA introns, odd ribosomes, and small enigmatic genomes across a large radiation of phyla.</title>
        <authorList>
            <person name="Brown C.T."/>
            <person name="Hug L.A."/>
            <person name="Thomas B.C."/>
            <person name="Sharon I."/>
            <person name="Castelle C.J."/>
            <person name="Singh A."/>
            <person name="Wilkins M.J."/>
            <person name="Williams K.H."/>
            <person name="Banfield J.F."/>
        </authorList>
    </citation>
    <scope>NUCLEOTIDE SEQUENCE [LARGE SCALE GENOMIC DNA]</scope>
</reference>
<evidence type="ECO:0000256" key="6">
    <source>
        <dbReference type="ARBA" id="ARBA00023316"/>
    </source>
</evidence>
<dbReference type="NCBIfam" id="TIGR00067">
    <property type="entry name" value="glut_race"/>
    <property type="match status" value="1"/>
</dbReference>
<dbReference type="InterPro" id="IPR001920">
    <property type="entry name" value="Asp/Glu_race"/>
</dbReference>
<dbReference type="AlphaFoldDB" id="A0A0G0UKN3"/>
<sequence>MVDSRPIGLFDSGVGGLSVLLEIKKLLPNEKFIFIADQANVPYGAKTQKELQELSEKVASFLLLKDVSMIVVACNTATCYALDYLREKIKNPIIGVVPALKPAAQKTKNDKIAIMSTPATAKSAYLKNLASKFARGKKTLLLGCKGLEDAIEILDEKAIKDLVAKYAKEIKSFGADIIVLGCTHYPFFKEQIQKGIGKNSKIIDSGRAVAKRVKQLLTEANSLSEFGESDVDEFYTTGDPKEFSLVASKLLKYKITGKKAYI</sequence>
<comment type="catalytic activity">
    <reaction evidence="1 7">
        <text>L-glutamate = D-glutamate</text>
        <dbReference type="Rhea" id="RHEA:12813"/>
        <dbReference type="ChEBI" id="CHEBI:29985"/>
        <dbReference type="ChEBI" id="CHEBI:29986"/>
        <dbReference type="EC" id="5.1.1.3"/>
    </reaction>
</comment>
<evidence type="ECO:0000256" key="7">
    <source>
        <dbReference type="HAMAP-Rule" id="MF_00258"/>
    </source>
</evidence>
<name>A0A0G0UKN3_9BACT</name>
<dbReference type="HAMAP" id="MF_00258">
    <property type="entry name" value="Glu_racemase"/>
    <property type="match status" value="1"/>
</dbReference>
<keyword evidence="6 7" id="KW-0961">Cell wall biogenesis/degradation</keyword>
<evidence type="ECO:0000313" key="9">
    <source>
        <dbReference type="Proteomes" id="UP000034854"/>
    </source>
</evidence>
<comment type="caution">
    <text evidence="8">The sequence shown here is derived from an EMBL/GenBank/DDBJ whole genome shotgun (WGS) entry which is preliminary data.</text>
</comment>
<protein>
    <recommendedName>
        <fullName evidence="2 7">Glutamate racemase</fullName>
        <ecNumber evidence="2 7">5.1.1.3</ecNumber>
    </recommendedName>
</protein>
<evidence type="ECO:0000256" key="1">
    <source>
        <dbReference type="ARBA" id="ARBA00001602"/>
    </source>
</evidence>
<feature type="active site" description="Proton donor/acceptor" evidence="7">
    <location>
        <position position="182"/>
    </location>
</feature>
<dbReference type="Pfam" id="PF01177">
    <property type="entry name" value="Asp_Glu_race"/>
    <property type="match status" value="1"/>
</dbReference>
<dbReference type="EC" id="5.1.1.3" evidence="2 7"/>
<dbReference type="Proteomes" id="UP000034854">
    <property type="component" value="Unassembled WGS sequence"/>
</dbReference>
<evidence type="ECO:0000256" key="3">
    <source>
        <dbReference type="ARBA" id="ARBA00022960"/>
    </source>
</evidence>
<dbReference type="InterPro" id="IPR015942">
    <property type="entry name" value="Asp/Glu/hydantoin_racemase"/>
</dbReference>
<dbReference type="InterPro" id="IPR004391">
    <property type="entry name" value="Glu_race"/>
</dbReference>
<organism evidence="8 9">
    <name type="scientific">Candidatus Curtissbacteria bacterium GW2011_GWA1_41_11</name>
    <dbReference type="NCBI Taxonomy" id="1618409"/>
    <lineage>
        <taxon>Bacteria</taxon>
        <taxon>Candidatus Curtissiibacteriota</taxon>
    </lineage>
</organism>
<feature type="active site" description="Proton donor/acceptor" evidence="7">
    <location>
        <position position="74"/>
    </location>
</feature>
<evidence type="ECO:0000256" key="5">
    <source>
        <dbReference type="ARBA" id="ARBA00023235"/>
    </source>
</evidence>
<dbReference type="PATRIC" id="fig|1618409.3.peg.70"/>
<dbReference type="SUPFAM" id="SSF53681">
    <property type="entry name" value="Aspartate/glutamate racemase"/>
    <property type="match status" value="2"/>
</dbReference>
<comment type="function">
    <text evidence="7">Provides the (R)-glutamate required for cell wall biosynthesis.</text>
</comment>
<dbReference type="GO" id="GO:0009252">
    <property type="term" value="P:peptidoglycan biosynthetic process"/>
    <property type="evidence" value="ECO:0007669"/>
    <property type="project" value="UniProtKB-UniRule"/>
</dbReference>
<dbReference type="PANTHER" id="PTHR21198">
    <property type="entry name" value="GLUTAMATE RACEMASE"/>
    <property type="match status" value="1"/>
</dbReference>
<dbReference type="GO" id="GO:0071555">
    <property type="term" value="P:cell wall organization"/>
    <property type="evidence" value="ECO:0007669"/>
    <property type="project" value="UniProtKB-KW"/>
</dbReference>
<feature type="binding site" evidence="7">
    <location>
        <begin position="183"/>
        <end position="184"/>
    </location>
    <ligand>
        <name>substrate</name>
    </ligand>
</feature>
<keyword evidence="5 7" id="KW-0413">Isomerase</keyword>
<evidence type="ECO:0000256" key="4">
    <source>
        <dbReference type="ARBA" id="ARBA00022984"/>
    </source>
</evidence>
<feature type="binding site" evidence="7">
    <location>
        <begin position="11"/>
        <end position="12"/>
    </location>
    <ligand>
        <name>substrate</name>
    </ligand>
</feature>
<accession>A0A0G0UKN3</accession>
<dbReference type="Gene3D" id="3.40.50.1860">
    <property type="match status" value="2"/>
</dbReference>
<keyword evidence="4 7" id="KW-0573">Peptidoglycan synthesis</keyword>
<dbReference type="GO" id="GO:0008360">
    <property type="term" value="P:regulation of cell shape"/>
    <property type="evidence" value="ECO:0007669"/>
    <property type="project" value="UniProtKB-KW"/>
</dbReference>
<dbReference type="UniPathway" id="UPA00219"/>
<comment type="pathway">
    <text evidence="7">Cell wall biogenesis; peptidoglycan biosynthesis.</text>
</comment>
<dbReference type="PANTHER" id="PTHR21198:SF3">
    <property type="entry name" value="GLUTAMATE RACEMASE"/>
    <property type="match status" value="1"/>
</dbReference>
<keyword evidence="3 7" id="KW-0133">Cell shape</keyword>
<gene>
    <name evidence="7" type="primary">murI</name>
    <name evidence="8" type="ORF">UU34_C0001G0068</name>
</gene>
<evidence type="ECO:0000256" key="2">
    <source>
        <dbReference type="ARBA" id="ARBA00013090"/>
    </source>
</evidence>
<feature type="binding site" evidence="7">
    <location>
        <begin position="75"/>
        <end position="76"/>
    </location>
    <ligand>
        <name>substrate</name>
    </ligand>
</feature>
<dbReference type="EMBL" id="LCAG01000001">
    <property type="protein sequence ID" value="KKR88071.1"/>
    <property type="molecule type" value="Genomic_DNA"/>
</dbReference>
<feature type="binding site" evidence="7">
    <location>
        <begin position="43"/>
        <end position="44"/>
    </location>
    <ligand>
        <name>substrate</name>
    </ligand>
</feature>
<proteinExistence type="inferred from homology"/>
<evidence type="ECO:0000313" key="8">
    <source>
        <dbReference type="EMBL" id="KKR88071.1"/>
    </source>
</evidence>
<dbReference type="GO" id="GO:0008881">
    <property type="term" value="F:glutamate racemase activity"/>
    <property type="evidence" value="ECO:0007669"/>
    <property type="project" value="UniProtKB-UniRule"/>
</dbReference>
<comment type="similarity">
    <text evidence="7">Belongs to the aspartate/glutamate racemases family.</text>
</comment>